<proteinExistence type="predicted"/>
<evidence type="ECO:0000256" key="1">
    <source>
        <dbReference type="SAM" id="MobiDB-lite"/>
    </source>
</evidence>
<keyword evidence="3" id="KW-1185">Reference proteome</keyword>
<dbReference type="EMBL" id="CAJVPV010010080">
    <property type="protein sequence ID" value="CAG8647753.1"/>
    <property type="molecule type" value="Genomic_DNA"/>
</dbReference>
<evidence type="ECO:0000313" key="2">
    <source>
        <dbReference type="EMBL" id="CAG8647753.1"/>
    </source>
</evidence>
<dbReference type="Proteomes" id="UP000789342">
    <property type="component" value="Unassembled WGS sequence"/>
</dbReference>
<protein>
    <submittedName>
        <fullName evidence="2">3956_t:CDS:1</fullName>
    </submittedName>
</protein>
<organism evidence="2 3">
    <name type="scientific">Acaulospora morrowiae</name>
    <dbReference type="NCBI Taxonomy" id="94023"/>
    <lineage>
        <taxon>Eukaryota</taxon>
        <taxon>Fungi</taxon>
        <taxon>Fungi incertae sedis</taxon>
        <taxon>Mucoromycota</taxon>
        <taxon>Glomeromycotina</taxon>
        <taxon>Glomeromycetes</taxon>
        <taxon>Diversisporales</taxon>
        <taxon>Acaulosporaceae</taxon>
        <taxon>Acaulospora</taxon>
    </lineage>
</organism>
<name>A0A9N9H2A7_9GLOM</name>
<accession>A0A9N9H2A7</accession>
<dbReference type="AlphaFoldDB" id="A0A9N9H2A7"/>
<gene>
    <name evidence="2" type="ORF">AMORRO_LOCUS9813</name>
</gene>
<dbReference type="OrthoDB" id="2387761at2759"/>
<sequence>MKTQPYETYLSYFKENKCSSAISFFRHYNFKSNDKATAHHILSKCLKHMLLCSDTELQEKAKNIKKLLENKKNVTDFWTSKKREEKINALEERLKIANKKIVLCDVEQQVKVRELIYQQDNNIRENFNKTLAKPSTPSRKRKSENFEHDKPNKDFKLHLIGCLSESELEDDKNEETSDGDGVIDFSAITLDQFTESRDSKGGWMLKNGERVRGVLIRMTSKAIEQANELQSKKKKLNASILSIIRLGLSSIIDLSSEFSGGMYSWFGDEWQDLKAKALAKINIKPKMFEDLCDEYKYWEARDFVYEKLKVRPDRTETFHRQVMKIYFFIMEMFLVDPYVFVDREGNKQNLTEIEFTLKVVGPIIDIIFSDVQHLVQLKWGETASKAMTVGRKIDLQIMYRGKSKGKNVVLSHSECARRTDSAQIINDRSICLRANKFVLDQYLSHDLSDETIENSAVFGLQLAALYGQVIGVDLLDEGLYFGFEGPLLRFPNQINNITVLKQTLEALYFFKENIVHKAEALSCLNKNSDPFSNTFHTERISKPHHYKSEFIRSITSQKKQTI</sequence>
<feature type="region of interest" description="Disordered" evidence="1">
    <location>
        <begin position="130"/>
        <end position="150"/>
    </location>
</feature>
<reference evidence="2" key="1">
    <citation type="submission" date="2021-06" db="EMBL/GenBank/DDBJ databases">
        <authorList>
            <person name="Kallberg Y."/>
            <person name="Tangrot J."/>
            <person name="Rosling A."/>
        </authorList>
    </citation>
    <scope>NUCLEOTIDE SEQUENCE</scope>
    <source>
        <strain evidence="2">CL551</strain>
    </source>
</reference>
<comment type="caution">
    <text evidence="2">The sequence shown here is derived from an EMBL/GenBank/DDBJ whole genome shotgun (WGS) entry which is preliminary data.</text>
</comment>
<evidence type="ECO:0000313" key="3">
    <source>
        <dbReference type="Proteomes" id="UP000789342"/>
    </source>
</evidence>